<evidence type="ECO:0000259" key="7">
    <source>
        <dbReference type="Pfam" id="PF01509"/>
    </source>
</evidence>
<dbReference type="NCBIfam" id="TIGR00431">
    <property type="entry name" value="TruB"/>
    <property type="match status" value="1"/>
</dbReference>
<comment type="similarity">
    <text evidence="2 5">Belongs to the pseudouridine synthase TruB family. Type 1 subfamily.</text>
</comment>
<protein>
    <recommendedName>
        <fullName evidence="5">tRNA pseudouridine synthase B</fullName>
        <ecNumber evidence="5">5.4.99.25</ecNumber>
    </recommendedName>
    <alternativeName>
        <fullName evidence="5">tRNA pseudouridine(55) synthase</fullName>
        <shortName evidence="5">Psi55 synthase</shortName>
    </alternativeName>
    <alternativeName>
        <fullName evidence="5">tRNA pseudouridylate synthase</fullName>
    </alternativeName>
    <alternativeName>
        <fullName evidence="5">tRNA-uridine isomerase</fullName>
    </alternativeName>
</protein>
<dbReference type="SUPFAM" id="SSF88697">
    <property type="entry name" value="PUA domain-like"/>
    <property type="match status" value="1"/>
</dbReference>
<sequence length="356" mass="36651">MTDRPSGPSSAPRPDAGPARPDAARPAGSVLERSGLVIVDKPAGMTSHDVVSRLRRLFRTKRVGHAGTLDPDATGVLVVGVERGTKFLAHLVSDDKRYTADIAFGTTTVTDDAAGEVLTRATPEALAAVTEDRIRTAFSHQVGEIMQRPSSVSSVKVDGRRAHVLVREGREVTLPARPVTVHALDVTAVADGAAAPVPTASVAVHCSSGTFIRAIARDVGEELGVGGHVTALRRTAVGPFGIDGARTLDALEAEVRAGEDSAADGSGPADDAAPAGGAAPVPALSLTLDEAVVRSFPVREISDAEGADLALGKWLHPVGMRGVYAAVTPSGRAVALVRERGDRAASVFVARPHGLS</sequence>
<keyword evidence="3 5" id="KW-0819">tRNA processing</keyword>
<evidence type="ECO:0000256" key="3">
    <source>
        <dbReference type="ARBA" id="ARBA00022694"/>
    </source>
</evidence>
<dbReference type="PANTHER" id="PTHR13767">
    <property type="entry name" value="TRNA-PSEUDOURIDINE SYNTHASE"/>
    <property type="match status" value="1"/>
</dbReference>
<feature type="region of interest" description="Disordered" evidence="6">
    <location>
        <begin position="1"/>
        <end position="28"/>
    </location>
</feature>
<evidence type="ECO:0000313" key="10">
    <source>
        <dbReference type="EMBL" id="RRQ05501.1"/>
    </source>
</evidence>
<feature type="region of interest" description="Disordered" evidence="6">
    <location>
        <begin position="256"/>
        <end position="277"/>
    </location>
</feature>
<feature type="domain" description="Pseudouridine synthase II N-terminal" evidence="7">
    <location>
        <begin position="55"/>
        <end position="212"/>
    </location>
</feature>
<dbReference type="SUPFAM" id="SSF55120">
    <property type="entry name" value="Pseudouridine synthase"/>
    <property type="match status" value="1"/>
</dbReference>
<dbReference type="EC" id="5.4.99.25" evidence="5"/>
<dbReference type="InterPro" id="IPR032819">
    <property type="entry name" value="TruB_C"/>
</dbReference>
<dbReference type="PANTHER" id="PTHR13767:SF2">
    <property type="entry name" value="PSEUDOURIDYLATE SYNTHASE TRUB1"/>
    <property type="match status" value="1"/>
</dbReference>
<dbReference type="AlphaFoldDB" id="A0A426Q7B0"/>
<keyword evidence="11" id="KW-1185">Reference proteome</keyword>
<gene>
    <name evidence="5 10" type="primary">truB</name>
    <name evidence="10" type="ORF">CXF42_01645</name>
</gene>
<keyword evidence="4 5" id="KW-0413">Isomerase</keyword>
<dbReference type="InterPro" id="IPR015225">
    <property type="entry name" value="tRNA_psdUridine_synth_fam2_C"/>
</dbReference>
<dbReference type="Gene3D" id="3.30.2350.10">
    <property type="entry name" value="Pseudouridine synthase"/>
    <property type="match status" value="1"/>
</dbReference>
<feature type="compositionally biased region" description="Low complexity" evidence="6">
    <location>
        <begin position="263"/>
        <end position="277"/>
    </location>
</feature>
<organism evidence="10 11">
    <name type="scientific">Corynebacterium bovis</name>
    <dbReference type="NCBI Taxonomy" id="36808"/>
    <lineage>
        <taxon>Bacteria</taxon>
        <taxon>Bacillati</taxon>
        <taxon>Actinomycetota</taxon>
        <taxon>Actinomycetes</taxon>
        <taxon>Mycobacteriales</taxon>
        <taxon>Corynebacteriaceae</taxon>
        <taxon>Corynebacterium</taxon>
    </lineage>
</organism>
<dbReference type="InterPro" id="IPR036974">
    <property type="entry name" value="PUA_sf"/>
</dbReference>
<dbReference type="GO" id="GO:0160148">
    <property type="term" value="F:tRNA pseudouridine(55) synthase activity"/>
    <property type="evidence" value="ECO:0007669"/>
    <property type="project" value="UniProtKB-EC"/>
</dbReference>
<evidence type="ECO:0000256" key="1">
    <source>
        <dbReference type="ARBA" id="ARBA00000385"/>
    </source>
</evidence>
<dbReference type="EMBL" id="PQNQ01000002">
    <property type="protein sequence ID" value="RRQ05501.1"/>
    <property type="molecule type" value="Genomic_DNA"/>
</dbReference>
<reference evidence="10 11" key="1">
    <citation type="submission" date="2018-01" db="EMBL/GenBank/DDBJ databases">
        <title>Twenty Corynebacterium bovis Genomes.</title>
        <authorList>
            <person name="Gulvik C.A."/>
        </authorList>
    </citation>
    <scope>NUCLEOTIDE SEQUENCE [LARGE SCALE GENOMIC DNA]</scope>
    <source>
        <strain evidence="10 11">16-2004</strain>
    </source>
</reference>
<evidence type="ECO:0000256" key="4">
    <source>
        <dbReference type="ARBA" id="ARBA00023235"/>
    </source>
</evidence>
<dbReference type="GO" id="GO:0031119">
    <property type="term" value="P:tRNA pseudouridine synthesis"/>
    <property type="evidence" value="ECO:0007669"/>
    <property type="project" value="UniProtKB-UniRule"/>
</dbReference>
<dbReference type="CDD" id="cd02573">
    <property type="entry name" value="PseudoU_synth_EcTruB"/>
    <property type="match status" value="1"/>
</dbReference>
<dbReference type="Pfam" id="PF09142">
    <property type="entry name" value="TruB_C"/>
    <property type="match status" value="1"/>
</dbReference>
<dbReference type="InterPro" id="IPR020103">
    <property type="entry name" value="PsdUridine_synth_cat_dom_sf"/>
</dbReference>
<dbReference type="GO" id="GO:0003723">
    <property type="term" value="F:RNA binding"/>
    <property type="evidence" value="ECO:0007669"/>
    <property type="project" value="InterPro"/>
</dbReference>
<comment type="caution">
    <text evidence="10">The sequence shown here is derived from an EMBL/GenBank/DDBJ whole genome shotgun (WGS) entry which is preliminary data.</text>
</comment>
<feature type="domain" description="tRNA pseudouridine synthase II TruB subfamily 2 C-terminal" evidence="8">
    <location>
        <begin position="296"/>
        <end position="351"/>
    </location>
</feature>
<feature type="domain" description="tRNA pseudouridylate synthase B C-terminal" evidence="9">
    <location>
        <begin position="213"/>
        <end position="256"/>
    </location>
</feature>
<dbReference type="Proteomes" id="UP000278422">
    <property type="component" value="Unassembled WGS sequence"/>
</dbReference>
<feature type="active site" description="Nucleophile" evidence="5">
    <location>
        <position position="70"/>
    </location>
</feature>
<evidence type="ECO:0000259" key="8">
    <source>
        <dbReference type="Pfam" id="PF09142"/>
    </source>
</evidence>
<comment type="catalytic activity">
    <reaction evidence="1 5">
        <text>uridine(55) in tRNA = pseudouridine(55) in tRNA</text>
        <dbReference type="Rhea" id="RHEA:42532"/>
        <dbReference type="Rhea" id="RHEA-COMP:10101"/>
        <dbReference type="Rhea" id="RHEA-COMP:10102"/>
        <dbReference type="ChEBI" id="CHEBI:65314"/>
        <dbReference type="ChEBI" id="CHEBI:65315"/>
        <dbReference type="EC" id="5.4.99.25"/>
    </reaction>
</comment>
<dbReference type="GO" id="GO:1990481">
    <property type="term" value="P:mRNA pseudouridine synthesis"/>
    <property type="evidence" value="ECO:0007669"/>
    <property type="project" value="TreeGrafter"/>
</dbReference>
<dbReference type="Gene3D" id="2.30.130.10">
    <property type="entry name" value="PUA domain"/>
    <property type="match status" value="1"/>
</dbReference>
<dbReference type="Pfam" id="PF01509">
    <property type="entry name" value="TruB_N"/>
    <property type="match status" value="1"/>
</dbReference>
<name>A0A426Q7B0_9CORY</name>
<dbReference type="Pfam" id="PF16198">
    <property type="entry name" value="TruB_C_2"/>
    <property type="match status" value="1"/>
</dbReference>
<evidence type="ECO:0000256" key="5">
    <source>
        <dbReference type="HAMAP-Rule" id="MF_01080"/>
    </source>
</evidence>
<evidence type="ECO:0000259" key="9">
    <source>
        <dbReference type="Pfam" id="PF16198"/>
    </source>
</evidence>
<dbReference type="InterPro" id="IPR015947">
    <property type="entry name" value="PUA-like_sf"/>
</dbReference>
<dbReference type="InterPro" id="IPR014780">
    <property type="entry name" value="tRNA_psdUridine_synth_TruB"/>
</dbReference>
<evidence type="ECO:0000256" key="6">
    <source>
        <dbReference type="SAM" id="MobiDB-lite"/>
    </source>
</evidence>
<dbReference type="HAMAP" id="MF_01080">
    <property type="entry name" value="TruB_bact"/>
    <property type="match status" value="1"/>
</dbReference>
<evidence type="ECO:0000313" key="11">
    <source>
        <dbReference type="Proteomes" id="UP000278422"/>
    </source>
</evidence>
<accession>A0A426Q7B0</accession>
<proteinExistence type="inferred from homology"/>
<evidence type="ECO:0000256" key="2">
    <source>
        <dbReference type="ARBA" id="ARBA00005642"/>
    </source>
</evidence>
<comment type="function">
    <text evidence="5">Responsible for synthesis of pseudouridine from uracil-55 in the psi GC loop of transfer RNAs.</text>
</comment>
<dbReference type="InterPro" id="IPR002501">
    <property type="entry name" value="PsdUridine_synth_N"/>
</dbReference>